<organism evidence="2 3">
    <name type="scientific">Circinella minor</name>
    <dbReference type="NCBI Taxonomy" id="1195481"/>
    <lineage>
        <taxon>Eukaryota</taxon>
        <taxon>Fungi</taxon>
        <taxon>Fungi incertae sedis</taxon>
        <taxon>Mucoromycota</taxon>
        <taxon>Mucoromycotina</taxon>
        <taxon>Mucoromycetes</taxon>
        <taxon>Mucorales</taxon>
        <taxon>Lichtheimiaceae</taxon>
        <taxon>Circinella</taxon>
    </lineage>
</organism>
<dbReference type="AlphaFoldDB" id="A0A8H7V940"/>
<reference evidence="2 3" key="1">
    <citation type="submission" date="2020-12" db="EMBL/GenBank/DDBJ databases">
        <title>Metabolic potential, ecology and presence of endohyphal bacteria is reflected in genomic diversity of Mucoromycotina.</title>
        <authorList>
            <person name="Muszewska A."/>
            <person name="Okrasinska A."/>
            <person name="Steczkiewicz K."/>
            <person name="Drgas O."/>
            <person name="Orlowska M."/>
            <person name="Perlinska-Lenart U."/>
            <person name="Aleksandrzak-Piekarczyk T."/>
            <person name="Szatraj K."/>
            <person name="Zielenkiewicz U."/>
            <person name="Pilsyk S."/>
            <person name="Malc E."/>
            <person name="Mieczkowski P."/>
            <person name="Kruszewska J.S."/>
            <person name="Biernat P."/>
            <person name="Pawlowska J."/>
        </authorList>
    </citation>
    <scope>NUCLEOTIDE SEQUENCE [LARGE SCALE GENOMIC DNA]</scope>
    <source>
        <strain evidence="2 3">CBS 142.35</strain>
    </source>
</reference>
<name>A0A8H7V940_9FUNG</name>
<comment type="caution">
    <text evidence="2">The sequence shown here is derived from an EMBL/GenBank/DDBJ whole genome shotgun (WGS) entry which is preliminary data.</text>
</comment>
<keyword evidence="3" id="KW-1185">Reference proteome</keyword>
<protein>
    <submittedName>
        <fullName evidence="2">Uncharacterized protein</fullName>
    </submittedName>
</protein>
<feature type="region of interest" description="Disordered" evidence="1">
    <location>
        <begin position="1"/>
        <end position="31"/>
    </location>
</feature>
<gene>
    <name evidence="2" type="ORF">INT45_009417</name>
</gene>
<dbReference type="OrthoDB" id="2296424at2759"/>
<dbReference type="Proteomes" id="UP000646827">
    <property type="component" value="Unassembled WGS sequence"/>
</dbReference>
<evidence type="ECO:0000313" key="3">
    <source>
        <dbReference type="Proteomes" id="UP000646827"/>
    </source>
</evidence>
<accession>A0A8H7V940</accession>
<evidence type="ECO:0000313" key="2">
    <source>
        <dbReference type="EMBL" id="KAG2214731.1"/>
    </source>
</evidence>
<sequence length="211" mass="23861">MLRPTVPTFRVNAQNHSQRPQPQSRRVQPRRVDQAQCTCGLWFNHRQNIRNLLSGAHDNQLRRNQRQASPAEPSHQIPSIPNDSNQHDNSFEAAEAYNFDSDETSDSGDELVDDELNIPPSHVVPTGEVLLQLDAFDSTKDCPIEILHAMMLGPTKYLAFSTIKYLSAGETDQLQVKLRSYRSRAFGRVLGNCLQVKSTSFIGRDFKIMAQ</sequence>
<feature type="compositionally biased region" description="Low complexity" evidence="1">
    <location>
        <begin position="17"/>
        <end position="26"/>
    </location>
</feature>
<feature type="region of interest" description="Disordered" evidence="1">
    <location>
        <begin position="61"/>
        <end position="88"/>
    </location>
</feature>
<proteinExistence type="predicted"/>
<evidence type="ECO:0000256" key="1">
    <source>
        <dbReference type="SAM" id="MobiDB-lite"/>
    </source>
</evidence>
<dbReference type="EMBL" id="JAEPRB010000597">
    <property type="protein sequence ID" value="KAG2214731.1"/>
    <property type="molecule type" value="Genomic_DNA"/>
</dbReference>